<proteinExistence type="predicted"/>
<accession>A0ABW3MQ79</accession>
<keyword evidence="2" id="KW-1185">Reference proteome</keyword>
<dbReference type="Proteomes" id="UP001597045">
    <property type="component" value="Unassembled WGS sequence"/>
</dbReference>
<gene>
    <name evidence="1" type="ORF">ACFQ1S_40260</name>
</gene>
<protein>
    <submittedName>
        <fullName evidence="1">Uncharacterized protein</fullName>
    </submittedName>
</protein>
<evidence type="ECO:0000313" key="1">
    <source>
        <dbReference type="EMBL" id="MFD1051340.1"/>
    </source>
</evidence>
<organism evidence="1 2">
    <name type="scientific">Kibdelosporangium lantanae</name>
    <dbReference type="NCBI Taxonomy" id="1497396"/>
    <lineage>
        <taxon>Bacteria</taxon>
        <taxon>Bacillati</taxon>
        <taxon>Actinomycetota</taxon>
        <taxon>Actinomycetes</taxon>
        <taxon>Pseudonocardiales</taxon>
        <taxon>Pseudonocardiaceae</taxon>
        <taxon>Kibdelosporangium</taxon>
    </lineage>
</organism>
<sequence length="82" mass="8840">MDGKPDLQLTQTGHGLLVHLRESTNATLCGRPARFAEPTPWFALNGCMQCAQRAVKLGYAHVEDADGEVVALDGFVNVGYLP</sequence>
<name>A0ABW3MQ79_9PSEU</name>
<evidence type="ECO:0000313" key="2">
    <source>
        <dbReference type="Proteomes" id="UP001597045"/>
    </source>
</evidence>
<comment type="caution">
    <text evidence="1">The sequence shown here is derived from an EMBL/GenBank/DDBJ whole genome shotgun (WGS) entry which is preliminary data.</text>
</comment>
<dbReference type="EMBL" id="JBHTIS010003516">
    <property type="protein sequence ID" value="MFD1051340.1"/>
    <property type="molecule type" value="Genomic_DNA"/>
</dbReference>
<reference evidence="2" key="1">
    <citation type="journal article" date="2019" name="Int. J. Syst. Evol. Microbiol.">
        <title>The Global Catalogue of Microorganisms (GCM) 10K type strain sequencing project: providing services to taxonomists for standard genome sequencing and annotation.</title>
        <authorList>
            <consortium name="The Broad Institute Genomics Platform"/>
            <consortium name="The Broad Institute Genome Sequencing Center for Infectious Disease"/>
            <person name="Wu L."/>
            <person name="Ma J."/>
        </authorList>
    </citation>
    <scope>NUCLEOTIDE SEQUENCE [LARGE SCALE GENOMIC DNA]</scope>
    <source>
        <strain evidence="2">JCM 31486</strain>
    </source>
</reference>